<organism evidence="5 6">
    <name type="scientific">Amycolatopsis rubida</name>
    <dbReference type="NCBI Taxonomy" id="112413"/>
    <lineage>
        <taxon>Bacteria</taxon>
        <taxon>Bacillati</taxon>
        <taxon>Actinomycetota</taxon>
        <taxon>Actinomycetes</taxon>
        <taxon>Pseudonocardiales</taxon>
        <taxon>Pseudonocardiaceae</taxon>
        <taxon>Amycolatopsis</taxon>
    </lineage>
</organism>
<reference evidence="5 6" key="1">
    <citation type="submission" date="2016-10" db="EMBL/GenBank/DDBJ databases">
        <authorList>
            <person name="de Groot N.N."/>
        </authorList>
    </citation>
    <scope>NUCLEOTIDE SEQUENCE [LARGE SCALE GENOMIC DNA]</scope>
    <source>
        <strain evidence="5 6">DSM 44637</strain>
    </source>
</reference>
<dbReference type="RefSeq" id="WP_342029800.1">
    <property type="nucleotide sequence ID" value="NZ_FOWC01000002.1"/>
</dbReference>
<keyword evidence="2" id="KW-0378">Hydrolase</keyword>
<evidence type="ECO:0000313" key="6">
    <source>
        <dbReference type="Proteomes" id="UP000199137"/>
    </source>
</evidence>
<evidence type="ECO:0000256" key="3">
    <source>
        <dbReference type="ARBA" id="ARBA00023295"/>
    </source>
</evidence>
<dbReference type="Pfam" id="PF00232">
    <property type="entry name" value="Glyco_hydro_1"/>
    <property type="match status" value="1"/>
</dbReference>
<name>A0A1I5JAV2_9PSEU</name>
<dbReference type="GO" id="GO:0005975">
    <property type="term" value="P:carbohydrate metabolic process"/>
    <property type="evidence" value="ECO:0007669"/>
    <property type="project" value="InterPro"/>
</dbReference>
<dbReference type="PANTHER" id="PTHR10353">
    <property type="entry name" value="GLYCOSYL HYDROLASE"/>
    <property type="match status" value="1"/>
</dbReference>
<dbReference type="PRINTS" id="PR00131">
    <property type="entry name" value="GLHYDRLASE1"/>
</dbReference>
<dbReference type="InterPro" id="IPR001360">
    <property type="entry name" value="Glyco_hydro_1"/>
</dbReference>
<dbReference type="Proteomes" id="UP000199137">
    <property type="component" value="Unassembled WGS sequence"/>
</dbReference>
<comment type="similarity">
    <text evidence="1 4">Belongs to the glycosyl hydrolase 1 family.</text>
</comment>
<evidence type="ECO:0000256" key="1">
    <source>
        <dbReference type="ARBA" id="ARBA00010838"/>
    </source>
</evidence>
<evidence type="ECO:0000256" key="4">
    <source>
        <dbReference type="RuleBase" id="RU003690"/>
    </source>
</evidence>
<gene>
    <name evidence="5" type="ORF">SAMN05421854_1021029</name>
</gene>
<evidence type="ECO:0000256" key="2">
    <source>
        <dbReference type="ARBA" id="ARBA00022801"/>
    </source>
</evidence>
<proteinExistence type="inferred from homology"/>
<protein>
    <submittedName>
        <fullName evidence="5">Beta-glucosidase</fullName>
    </submittedName>
</protein>
<accession>A0A1I5JAV2</accession>
<dbReference type="GO" id="GO:0008422">
    <property type="term" value="F:beta-glucosidase activity"/>
    <property type="evidence" value="ECO:0007669"/>
    <property type="project" value="TreeGrafter"/>
</dbReference>
<dbReference type="STRING" id="112413.SAMN05421854_1021029"/>
<dbReference type="PANTHER" id="PTHR10353:SF36">
    <property type="entry name" value="LP05116P"/>
    <property type="match status" value="1"/>
</dbReference>
<evidence type="ECO:0000313" key="5">
    <source>
        <dbReference type="EMBL" id="SFO69809.1"/>
    </source>
</evidence>
<dbReference type="InterPro" id="IPR017853">
    <property type="entry name" value="GH"/>
</dbReference>
<dbReference type="EMBL" id="FOWC01000002">
    <property type="protein sequence ID" value="SFO69809.1"/>
    <property type="molecule type" value="Genomic_DNA"/>
</dbReference>
<dbReference type="SUPFAM" id="SSF51445">
    <property type="entry name" value="(Trans)glycosidases"/>
    <property type="match status" value="1"/>
</dbReference>
<dbReference type="AlphaFoldDB" id="A0A1I5JAV2"/>
<dbReference type="Gene3D" id="3.20.20.80">
    <property type="entry name" value="Glycosidases"/>
    <property type="match status" value="1"/>
</dbReference>
<keyword evidence="3" id="KW-0326">Glycosidase</keyword>
<sequence length="96" mass="11128">MPLYVTENGTAYPDPIRDGEVSDDDRIAFLDAHLRATHDALAHGVDLRGYFYWSLLDNFEWAEGYAKRFGLVHVDFHTQQRSARWYAEVIARNAVR</sequence>